<protein>
    <submittedName>
        <fullName evidence="3">Uncharacterized protein</fullName>
    </submittedName>
</protein>
<evidence type="ECO:0000256" key="2">
    <source>
        <dbReference type="SAM" id="Phobius"/>
    </source>
</evidence>
<name>A0A7S3QIL1_9STRA</name>
<sequence>MRDDLHMMDEALTARTTSTTNGIEEQNHPILANDYIQIRLNPEDGHYSDDIENTIRYLRGLKGGSGGSGGSGGRGSSGGSGGSSSCYGCNSNSYNNNGSGNTVLIVIVSIFGAMFLMFACCAVARKMRGEDDDKYRNDPEARFKAMFDSGIKELRSMNEKEAFLIKKDTKTMGVPKSGIYLAVYSDRGNVRNAEVYLIFNEVDGRYQITGKSIDIDGQTVIDEGYVCYNGAITYWKETYTTGDVGMQVANYGHFNFLTNSMTQGEWTADKGVEGWFQSFKFSRPFNQNEPPPEAAPATAATSSLAPPLPTDNKMLANIQGVPGVYNTATTSTTTAKPVNGKKSMFDQMIGGV</sequence>
<organism evidence="3">
    <name type="scientific">Chaetoceros debilis</name>
    <dbReference type="NCBI Taxonomy" id="122233"/>
    <lineage>
        <taxon>Eukaryota</taxon>
        <taxon>Sar</taxon>
        <taxon>Stramenopiles</taxon>
        <taxon>Ochrophyta</taxon>
        <taxon>Bacillariophyta</taxon>
        <taxon>Coscinodiscophyceae</taxon>
        <taxon>Chaetocerotophycidae</taxon>
        <taxon>Chaetocerotales</taxon>
        <taxon>Chaetocerotaceae</taxon>
        <taxon>Chaetoceros</taxon>
    </lineage>
</organism>
<proteinExistence type="predicted"/>
<dbReference type="AlphaFoldDB" id="A0A7S3QIL1"/>
<keyword evidence="2" id="KW-0812">Transmembrane</keyword>
<evidence type="ECO:0000313" key="3">
    <source>
        <dbReference type="EMBL" id="CAE0478349.1"/>
    </source>
</evidence>
<accession>A0A7S3QIL1</accession>
<feature type="compositionally biased region" description="Low complexity" evidence="1">
    <location>
        <begin position="295"/>
        <end position="305"/>
    </location>
</feature>
<feature type="region of interest" description="Disordered" evidence="1">
    <location>
        <begin position="286"/>
        <end position="308"/>
    </location>
</feature>
<keyword evidence="2" id="KW-0472">Membrane</keyword>
<feature type="transmembrane region" description="Helical" evidence="2">
    <location>
        <begin position="103"/>
        <end position="124"/>
    </location>
</feature>
<reference evidence="3" key="1">
    <citation type="submission" date="2021-01" db="EMBL/GenBank/DDBJ databases">
        <authorList>
            <person name="Corre E."/>
            <person name="Pelletier E."/>
            <person name="Niang G."/>
            <person name="Scheremetjew M."/>
            <person name="Finn R."/>
            <person name="Kale V."/>
            <person name="Holt S."/>
            <person name="Cochrane G."/>
            <person name="Meng A."/>
            <person name="Brown T."/>
            <person name="Cohen L."/>
        </authorList>
    </citation>
    <scope>NUCLEOTIDE SEQUENCE</scope>
    <source>
        <strain evidence="3">MM31A-1</strain>
    </source>
</reference>
<gene>
    <name evidence="3" type="ORF">CDEB00056_LOCUS23202</name>
</gene>
<keyword evidence="2" id="KW-1133">Transmembrane helix</keyword>
<dbReference type="EMBL" id="HBIO01030280">
    <property type="protein sequence ID" value="CAE0478349.1"/>
    <property type="molecule type" value="Transcribed_RNA"/>
</dbReference>
<evidence type="ECO:0000256" key="1">
    <source>
        <dbReference type="SAM" id="MobiDB-lite"/>
    </source>
</evidence>